<dbReference type="SUPFAM" id="SSF49785">
    <property type="entry name" value="Galactose-binding domain-like"/>
    <property type="match status" value="1"/>
</dbReference>
<dbReference type="EMBL" id="QNRR01000001">
    <property type="protein sequence ID" value="RBP47660.1"/>
    <property type="molecule type" value="Genomic_DNA"/>
</dbReference>
<dbReference type="Gene3D" id="2.60.120.260">
    <property type="entry name" value="Galactose-binding domain-like"/>
    <property type="match status" value="1"/>
</dbReference>
<proteinExistence type="predicted"/>
<dbReference type="Pfam" id="PF04773">
    <property type="entry name" value="FecR"/>
    <property type="match status" value="1"/>
</dbReference>
<dbReference type="InterPro" id="IPR000421">
    <property type="entry name" value="FA58C"/>
</dbReference>
<name>A0A366HUX9_9BACT</name>
<protein>
    <submittedName>
        <fullName evidence="4">FecR family protein</fullName>
    </submittedName>
</protein>
<dbReference type="AlphaFoldDB" id="A0A366HUX9"/>
<reference evidence="4 5" key="1">
    <citation type="submission" date="2018-06" db="EMBL/GenBank/DDBJ databases">
        <title>Genomic Encyclopedia of Type Strains, Phase IV (KMG-IV): sequencing the most valuable type-strain genomes for metagenomic binning, comparative biology and taxonomic classification.</title>
        <authorList>
            <person name="Goeker M."/>
        </authorList>
    </citation>
    <scope>NUCLEOTIDE SEQUENCE [LARGE SCALE GENOMIC DNA]</scope>
    <source>
        <strain evidence="4 5">DSM 25532</strain>
    </source>
</reference>
<comment type="caution">
    <text evidence="4">The sequence shown here is derived from an EMBL/GenBank/DDBJ whole genome shotgun (WGS) entry which is preliminary data.</text>
</comment>
<evidence type="ECO:0000313" key="4">
    <source>
        <dbReference type="EMBL" id="RBP47660.1"/>
    </source>
</evidence>
<dbReference type="PANTHER" id="PTHR30273:SF2">
    <property type="entry name" value="PROTEIN FECR"/>
    <property type="match status" value="1"/>
</dbReference>
<feature type="region of interest" description="Disordered" evidence="1">
    <location>
        <begin position="426"/>
        <end position="448"/>
    </location>
</feature>
<organism evidence="4 5">
    <name type="scientific">Roseimicrobium gellanilyticum</name>
    <dbReference type="NCBI Taxonomy" id="748857"/>
    <lineage>
        <taxon>Bacteria</taxon>
        <taxon>Pseudomonadati</taxon>
        <taxon>Verrucomicrobiota</taxon>
        <taxon>Verrucomicrobiia</taxon>
        <taxon>Verrucomicrobiales</taxon>
        <taxon>Verrucomicrobiaceae</taxon>
        <taxon>Roseimicrobium</taxon>
    </lineage>
</organism>
<evidence type="ECO:0000313" key="5">
    <source>
        <dbReference type="Proteomes" id="UP000253426"/>
    </source>
</evidence>
<evidence type="ECO:0000256" key="1">
    <source>
        <dbReference type="SAM" id="MobiDB-lite"/>
    </source>
</evidence>
<dbReference type="InterPro" id="IPR006860">
    <property type="entry name" value="FecR"/>
</dbReference>
<dbReference type="Gene3D" id="2.60.120.1440">
    <property type="match status" value="1"/>
</dbReference>
<keyword evidence="2" id="KW-0812">Transmembrane</keyword>
<dbReference type="PANTHER" id="PTHR30273">
    <property type="entry name" value="PERIPLASMIC SIGNAL SENSOR AND SIGMA FACTOR ACTIVATOR FECR-RELATED"/>
    <property type="match status" value="1"/>
</dbReference>
<evidence type="ECO:0000259" key="3">
    <source>
        <dbReference type="PROSITE" id="PS50022"/>
    </source>
</evidence>
<keyword evidence="5" id="KW-1185">Reference proteome</keyword>
<sequence>MTEETLEKLLHRLLEGELDEAGRAELNAALLESAERRARYLSVSAIHAALSRHALAEQMLPDFVKPSHEVTGNTTSQPASRFHISLASLALLGVALIAGVSLILLQAPREKALATVVEAGGVQWKEGSPAPETGALPANQAMELAQGFLKLRFPSGATATLEAPCRFLVKEAETLTMMHGRVSVHAPEGAQGFRVDTPGGRFVDLGTEFGLAVGSDGNKPVVLTEVFTGEVEVLATPTPTRLMKGESRALVQDEGNPTLLTTLDESPILLVNHAKQLPTVTPRTDTDNLALGKPVFSPGFYARKHGSIFPPDRLTDGRLNDSGVPGDWAFWLAPNEQDGEFTVDLLQPETIARLAMQNTNNRGIGDRGTDTFTAYGSLDNLSFFPLVQGQLPRIRKSEREFPFHDFSFPPVHARYVKVVITSHYRHPDRPPTRTDHGGGLNEIRIFPK</sequence>
<dbReference type="InterPro" id="IPR012373">
    <property type="entry name" value="Ferrdict_sens_TM"/>
</dbReference>
<feature type="domain" description="F5/8 type C" evidence="3">
    <location>
        <begin position="284"/>
        <end position="424"/>
    </location>
</feature>
<dbReference type="PROSITE" id="PS50022">
    <property type="entry name" value="FA58C_3"/>
    <property type="match status" value="1"/>
</dbReference>
<evidence type="ECO:0000256" key="2">
    <source>
        <dbReference type="SAM" id="Phobius"/>
    </source>
</evidence>
<feature type="transmembrane region" description="Helical" evidence="2">
    <location>
        <begin position="82"/>
        <end position="105"/>
    </location>
</feature>
<dbReference type="RefSeq" id="WP_113956577.1">
    <property type="nucleotide sequence ID" value="NZ_QNRR01000001.1"/>
</dbReference>
<keyword evidence="2" id="KW-0472">Membrane</keyword>
<keyword evidence="2" id="KW-1133">Transmembrane helix</keyword>
<dbReference type="InterPro" id="IPR008979">
    <property type="entry name" value="Galactose-bd-like_sf"/>
</dbReference>
<dbReference type="OrthoDB" id="189387at2"/>
<dbReference type="GO" id="GO:0016989">
    <property type="term" value="F:sigma factor antagonist activity"/>
    <property type="evidence" value="ECO:0007669"/>
    <property type="project" value="TreeGrafter"/>
</dbReference>
<dbReference type="Proteomes" id="UP000253426">
    <property type="component" value="Unassembled WGS sequence"/>
</dbReference>
<feature type="compositionally biased region" description="Basic and acidic residues" evidence="1">
    <location>
        <begin position="426"/>
        <end position="436"/>
    </location>
</feature>
<gene>
    <name evidence="4" type="ORF">DES53_101458</name>
</gene>
<dbReference type="Pfam" id="PF00754">
    <property type="entry name" value="F5_F8_type_C"/>
    <property type="match status" value="1"/>
</dbReference>
<accession>A0A366HUX9</accession>